<accession>A0ABP7PKN3</accession>
<keyword evidence="2" id="KW-1185">Reference proteome</keyword>
<dbReference type="Proteomes" id="UP001500742">
    <property type="component" value="Unassembled WGS sequence"/>
</dbReference>
<dbReference type="EMBL" id="BAAAZC010000009">
    <property type="protein sequence ID" value="GAA3967159.1"/>
    <property type="molecule type" value="Genomic_DNA"/>
</dbReference>
<evidence type="ECO:0000313" key="2">
    <source>
        <dbReference type="Proteomes" id="UP001500742"/>
    </source>
</evidence>
<comment type="caution">
    <text evidence="1">The sequence shown here is derived from an EMBL/GenBank/DDBJ whole genome shotgun (WGS) entry which is preliminary data.</text>
</comment>
<name>A0ABP7PKN3_9SPHI</name>
<organism evidence="1 2">
    <name type="scientific">Mucilaginibacter dorajii</name>
    <dbReference type="NCBI Taxonomy" id="692994"/>
    <lineage>
        <taxon>Bacteria</taxon>
        <taxon>Pseudomonadati</taxon>
        <taxon>Bacteroidota</taxon>
        <taxon>Sphingobacteriia</taxon>
        <taxon>Sphingobacteriales</taxon>
        <taxon>Sphingobacteriaceae</taxon>
        <taxon>Mucilaginibacter</taxon>
    </lineage>
</organism>
<gene>
    <name evidence="1" type="ORF">GCM10022210_14790</name>
</gene>
<proteinExistence type="predicted"/>
<protein>
    <submittedName>
        <fullName evidence="1">Uncharacterized protein</fullName>
    </submittedName>
</protein>
<evidence type="ECO:0000313" key="1">
    <source>
        <dbReference type="EMBL" id="GAA3967159.1"/>
    </source>
</evidence>
<sequence length="55" mass="6258">MLIADFYSEEDSSFLRMTGWRGVFNIDTQPAHSPGNKGAIYLQFKLNASINYKTI</sequence>
<reference evidence="2" key="1">
    <citation type="journal article" date="2019" name="Int. J. Syst. Evol. Microbiol.">
        <title>The Global Catalogue of Microorganisms (GCM) 10K type strain sequencing project: providing services to taxonomists for standard genome sequencing and annotation.</title>
        <authorList>
            <consortium name="The Broad Institute Genomics Platform"/>
            <consortium name="The Broad Institute Genome Sequencing Center for Infectious Disease"/>
            <person name="Wu L."/>
            <person name="Ma J."/>
        </authorList>
    </citation>
    <scope>NUCLEOTIDE SEQUENCE [LARGE SCALE GENOMIC DNA]</scope>
    <source>
        <strain evidence="2">JCM 16601</strain>
    </source>
</reference>